<name>A0A421DT72_9GAMM</name>
<protein>
    <recommendedName>
        <fullName evidence="4">AvrE-family type 3 secretion system effector</fullName>
    </recommendedName>
</protein>
<dbReference type="Proteomes" id="UP000285648">
    <property type="component" value="Unassembled WGS sequence"/>
</dbReference>
<comment type="caution">
    <text evidence="2">The sequence shown here is derived from an EMBL/GenBank/DDBJ whole genome shotgun (WGS) entry which is preliminary data.</text>
</comment>
<dbReference type="EMBL" id="MJLZ01000002">
    <property type="protein sequence ID" value="RLM27709.1"/>
    <property type="molecule type" value="Genomic_DNA"/>
</dbReference>
<evidence type="ECO:0000313" key="3">
    <source>
        <dbReference type="Proteomes" id="UP000285648"/>
    </source>
</evidence>
<evidence type="ECO:0000313" key="2">
    <source>
        <dbReference type="EMBL" id="RLM27709.1"/>
    </source>
</evidence>
<keyword evidence="3" id="KW-1185">Reference proteome</keyword>
<accession>A0A421DT72</accession>
<feature type="compositionally biased region" description="Polar residues" evidence="1">
    <location>
        <begin position="161"/>
        <end position="173"/>
    </location>
</feature>
<dbReference type="InterPro" id="IPR021085">
    <property type="entry name" value="AvrE_T3Es"/>
</dbReference>
<dbReference type="Pfam" id="PF11725">
    <property type="entry name" value="AvrE_T3Es"/>
    <property type="match status" value="1"/>
</dbReference>
<feature type="compositionally biased region" description="Basic and acidic residues" evidence="1">
    <location>
        <begin position="230"/>
        <end position="242"/>
    </location>
</feature>
<dbReference type="OrthoDB" id="6722206at2"/>
<gene>
    <name evidence="2" type="ORF">BIY29_01085</name>
</gene>
<proteinExistence type="predicted"/>
<evidence type="ECO:0000256" key="1">
    <source>
        <dbReference type="SAM" id="MobiDB-lite"/>
    </source>
</evidence>
<sequence length="1829" mass="200876">MFNKHGKITSAHQTIAHSAAGIERAEKGILQQKTTQHTPRSAAGSLIAEGKHAATRAGIRQTLPSVQDDMPARQRGRRNKLSGLLHSLPFFRRKHAAPEQASRPDSAQKPRDNTLLAKMMAERPTDLLREYAERPAREEIRHYQHNFTQVRQNILNKIGQSSSTAENGSNAAPDSSLYHTPHLSPSSSGYMSAETFDLPPPGMAYNSRFDGDVTSNQSRRQMAEPQAGKLPHEVARRERLSQRETSAANQPISNQVAQGEPPHQRETAERPSGAGYSSQPLDLNLDGKGRLMVAETVSPAIRTLLNETLGKDNQRFLAHTEYETDEGDRRHLLLGREGKLFALKSSENASIALHSSVPDAEKKMLAQAAKGNATYSLHVTPDGESVSVSARDKHHTDGAAQSTLLLPGRLHESLLTGSYRQPATQVNPSGEQVRLHEGKLYALNETLGVWQKKSDITFNILSAQADNKLYAVQDQHRLHNLTDNVHSEIFTDDIAAFAVNKRGQVAVLTDTGESTRMYFMPSLDAPADQRIPMTLTLANPSLALERGSEHIEAQTLGMTDNQFYVTDSEGKLFVGNYSHPGQPELAVEPARQPALEQAFSENYQIGGFVSDEHGRLNALVKDPLKQIHACPLDEGGQFRPGWNLSDTLVLDNQLGLTHIQPKELETVDLKHLGKLTLQDDALFYLDKLTQAWAKAEGGCDQLKKGVDGQAYVLKGGEVRKVNITVNSGGFRQGADNVFSLAQVRNKPSSGGGLLPDAKPDNAVAMAVINPYKFLLLSDKGDIRFHQAKPETRQSLYPAQTLPKTGMRGEVKDIVLDRSQNLYALTQQGEIFTLAKAQWQQPSDVQAKAVWQAVSLPGASAGGITHIQNDDAGHLVVARDTDCHQWNGDNWRPLDSTKSAKASAPEELMKQTVFDRLGKATKRRLIPKTGVTVQGSANVGGFIGAESKKVQSKFSARLSAHMFSPTMGTPRPIKNLAYAVQHQWQGREGLKPLYEMQSALFKQLEAGNIHKSGIAVVPHDADTVENLHIRLEKLDLGEKGKEVVALLQDFRDELEDSALHTATRLGQQQGVVTLNGGLNDKFKPSVLKPIVQSLNPHRSGHDLSHALLNAWRAMPIAKESKVEKLLSGFVDKQANISHQKTDMSRRRDPNDQGSLLKSRLILDTLTLKNLYQLVSKAELLSGKSADESQIKQLQHEIVQLRNHQYGENPVKQFTDMGFVSDRALEADYDTVKAFLNAFRKEDHGLNVTSRTVLEAENQTQLASKIIDTLQSLEDEEFLIFERNYGAGASSSYVLSPKALPIPIIPGASVEFNRTYGLCLTRIGNDFLVEFDRRGNTNGSLFVNTGFNLLPELLPDNLKEKAGAIAFNKEHSLSPDLRANGTLSGTLIGGPKNGLYFYLTNDELPDFVNGLTQGTLNPVDVMTKGIKHRVMEGNKLGFSLDVSGALDARAAINLTNNGAEPTSILARLAVGVGGGATLMSVNRERASEEGGTSTAVSNKDSRLRFLNQANVDAHASAILGIMRNVSEDPPGMLPFFSSVSASVGASVSKSANKRLDVLMKNAEPLTEDNVNDLVNLIGTHFKDQISRQVLAALKDVSDIGEKLTILHKHFNGQEINSDERYAVVNKIKASLFEHQAAQNGEKILSNARLRAYYSWVPSLNREGLPHYLHRQLDSALAPDNAKRIKTLMDSTPEIKSILDKLRKDTPMLFIVKLELKEDIKQQILDGIHHKEMDQQTVVQMFDDRNNLRLGSIMFFQTLGKREGFITPALIFGGSSSATVSLTKNTGTIGLRYGREQDVPIEFVLEGDMAKASSGVANAMHQLKNEGMEMKG</sequence>
<reference evidence="2 3" key="1">
    <citation type="submission" date="2016-09" db="EMBL/GenBank/DDBJ databases">
        <authorList>
            <person name="Doonan J."/>
            <person name="Pachebat J.A."/>
            <person name="Golyshin P.N."/>
            <person name="Denman S."/>
            <person name="Mcdonald J.E."/>
        </authorList>
    </citation>
    <scope>NUCLEOTIDE SEQUENCE [LARGE SCALE GENOMIC DNA]</scope>
    <source>
        <strain evidence="2 3">NCPPB 3934</strain>
    </source>
</reference>
<dbReference type="RefSeq" id="WP_121573002.1">
    <property type="nucleotide sequence ID" value="NZ_MJLZ01000002.1"/>
</dbReference>
<feature type="compositionally biased region" description="Polar residues" evidence="1">
    <location>
        <begin position="243"/>
        <end position="257"/>
    </location>
</feature>
<organism evidence="2 3">
    <name type="scientific">Brenneria alni</name>
    <dbReference type="NCBI Taxonomy" id="71656"/>
    <lineage>
        <taxon>Bacteria</taxon>
        <taxon>Pseudomonadati</taxon>
        <taxon>Pseudomonadota</taxon>
        <taxon>Gammaproteobacteria</taxon>
        <taxon>Enterobacterales</taxon>
        <taxon>Pectobacteriaceae</taxon>
        <taxon>Brenneria</taxon>
    </lineage>
</organism>
<evidence type="ECO:0008006" key="4">
    <source>
        <dbReference type="Google" id="ProtNLM"/>
    </source>
</evidence>
<feature type="region of interest" description="Disordered" evidence="1">
    <location>
        <begin position="161"/>
        <end position="282"/>
    </location>
</feature>